<proteinExistence type="predicted"/>
<organism evidence="2 3">
    <name type="scientific">Phaeosphaeria nodorum (strain SN15 / ATCC MYA-4574 / FGSC 10173)</name>
    <name type="common">Glume blotch fungus</name>
    <name type="synonym">Parastagonospora nodorum</name>
    <dbReference type="NCBI Taxonomy" id="321614"/>
    <lineage>
        <taxon>Eukaryota</taxon>
        <taxon>Fungi</taxon>
        <taxon>Dikarya</taxon>
        <taxon>Ascomycota</taxon>
        <taxon>Pezizomycotina</taxon>
        <taxon>Dothideomycetes</taxon>
        <taxon>Pleosporomycetidae</taxon>
        <taxon>Pleosporales</taxon>
        <taxon>Pleosporineae</taxon>
        <taxon>Phaeosphaeriaceae</taxon>
        <taxon>Parastagonospora</taxon>
    </lineage>
</organism>
<dbReference type="PANTHER" id="PTHR24148:SF64">
    <property type="entry name" value="HETEROKARYON INCOMPATIBILITY DOMAIN-CONTAINING PROTEIN"/>
    <property type="match status" value="1"/>
</dbReference>
<evidence type="ECO:0000313" key="2">
    <source>
        <dbReference type="EMBL" id="QRD03204.1"/>
    </source>
</evidence>
<dbReference type="InterPro" id="IPR052895">
    <property type="entry name" value="HetReg/Transcr_Mod"/>
</dbReference>
<dbReference type="EMBL" id="CP069037">
    <property type="protein sequence ID" value="QRD03204.1"/>
    <property type="molecule type" value="Genomic_DNA"/>
</dbReference>
<dbReference type="VEuPathDB" id="FungiDB:JI435_099750"/>
<evidence type="ECO:0000313" key="3">
    <source>
        <dbReference type="Proteomes" id="UP000663193"/>
    </source>
</evidence>
<dbReference type="InterPro" id="IPR010730">
    <property type="entry name" value="HET"/>
</dbReference>
<sequence length="515" mass="57919">MMARIYAKAERVVIWLGTTQADSLTSEIAMEEFGDPGGLAKISRMITEKDQIWKWASLLDLMNNTYWKRMWVIQELVVANDVIIQCGNSKMHFGLFRDAVALFSASFETLRPKLMQHLEGLHQDKKHWALDPDLEIGNIAATQAVDALSTFRRNQDGTLQQTKSLETLLCLFQDRIASDPRDKVYALLALAKDGSYFNPNYSKSVFSVYKQFVQHSINTTQSLDIICHRWARQPSPSGSESRSTSRLPSWMLPDDEYEYGSRKGEGNLLRSRKASDTFVGILDKKSYTACGAGSRRKHPAVVFPGTTMVDGQMTESTCLMARGTAIGSITFCTQSMTDCVIPGACFEKLGFSRGTRNKDNARLQDRVWRTLVADRGPDNTTCPSWYPRAAQHCLEGWLCNGHLNTDRAIYETVSYATPYLARVRNVIRDRTFFELKSNIPDSKEHSTLFGLGPSHASEGDLIVILHGCSVPVVIRPVHIVSGSQGYRFIGEAFVYGRMEGEIFDTDYEEVMYTLV</sequence>
<dbReference type="OrthoDB" id="3477286at2759"/>
<accession>A0A7U2FFA8</accession>
<reference evidence="3" key="1">
    <citation type="journal article" date="2021" name="BMC Genomics">
        <title>Chromosome-level genome assembly and manually-curated proteome of model necrotroph Parastagonospora nodorum Sn15 reveals a genome-wide trove of candidate effector homologs, and redundancy of virulence-related functions within an accessory chromosome.</title>
        <authorList>
            <person name="Bertazzoni S."/>
            <person name="Jones D.A.B."/>
            <person name="Phan H.T."/>
            <person name="Tan K.-C."/>
            <person name="Hane J.K."/>
        </authorList>
    </citation>
    <scope>NUCLEOTIDE SEQUENCE [LARGE SCALE GENOMIC DNA]</scope>
    <source>
        <strain evidence="3">SN15 / ATCC MYA-4574 / FGSC 10173)</strain>
    </source>
</reference>
<keyword evidence="3" id="KW-1185">Reference proteome</keyword>
<dbReference type="Pfam" id="PF06985">
    <property type="entry name" value="HET"/>
    <property type="match status" value="1"/>
</dbReference>
<dbReference type="Pfam" id="PF26639">
    <property type="entry name" value="Het-6_barrel"/>
    <property type="match status" value="1"/>
</dbReference>
<name>A0A7U2FFA8_PHANO</name>
<feature type="domain" description="Heterokaryon incompatibility" evidence="1">
    <location>
        <begin position="1"/>
        <end position="75"/>
    </location>
</feature>
<protein>
    <recommendedName>
        <fullName evidence="1">Heterokaryon incompatibility domain-containing protein</fullName>
    </recommendedName>
</protein>
<evidence type="ECO:0000259" key="1">
    <source>
        <dbReference type="Pfam" id="PF06985"/>
    </source>
</evidence>
<dbReference type="Proteomes" id="UP000663193">
    <property type="component" value="Chromosome 15"/>
</dbReference>
<dbReference type="PANTHER" id="PTHR24148">
    <property type="entry name" value="ANKYRIN REPEAT DOMAIN-CONTAINING PROTEIN 39 HOMOLOG-RELATED"/>
    <property type="match status" value="1"/>
</dbReference>
<dbReference type="AlphaFoldDB" id="A0A7U2FFA8"/>
<gene>
    <name evidence="2" type="ORF">JI435_099750</name>
</gene>